<dbReference type="RefSeq" id="WP_073254348.1">
    <property type="nucleotide sequence ID" value="NZ_FRCR01000003.1"/>
</dbReference>
<dbReference type="PANTHER" id="PTHR10683">
    <property type="entry name" value="TRANSALDOLASE"/>
    <property type="match status" value="1"/>
</dbReference>
<dbReference type="InterPro" id="IPR013785">
    <property type="entry name" value="Aldolase_TIM"/>
</dbReference>
<name>A0A1M7HAS0_9FIRM</name>
<reference evidence="3" key="1">
    <citation type="submission" date="2016-11" db="EMBL/GenBank/DDBJ databases">
        <authorList>
            <person name="Varghese N."/>
            <person name="Submissions S."/>
        </authorList>
    </citation>
    <scope>NUCLEOTIDE SEQUENCE [LARGE SCALE GENOMIC DNA]</scope>
    <source>
        <strain evidence="3">DSM 18802</strain>
    </source>
</reference>
<dbReference type="InterPro" id="IPR001585">
    <property type="entry name" value="TAL/FSA"/>
</dbReference>
<dbReference type="Pfam" id="PF00923">
    <property type="entry name" value="TAL_FSA"/>
    <property type="match status" value="1"/>
</dbReference>
<protein>
    <submittedName>
        <fullName evidence="2">Transaldolase</fullName>
    </submittedName>
</protein>
<gene>
    <name evidence="2" type="ORF">SAMN05660826_00559</name>
</gene>
<keyword evidence="1" id="KW-0704">Schiff base</keyword>
<evidence type="ECO:0000256" key="1">
    <source>
        <dbReference type="ARBA" id="ARBA00023270"/>
    </source>
</evidence>
<dbReference type="Proteomes" id="UP000184375">
    <property type="component" value="Unassembled WGS sequence"/>
</dbReference>
<accession>A0A1M7HAS0</accession>
<dbReference type="GO" id="GO:0005975">
    <property type="term" value="P:carbohydrate metabolic process"/>
    <property type="evidence" value="ECO:0007669"/>
    <property type="project" value="InterPro"/>
</dbReference>
<dbReference type="AlphaFoldDB" id="A0A1M7HAS0"/>
<organism evidence="2 3">
    <name type="scientific">Caldanaerovirga acetigignens</name>
    <dbReference type="NCBI Taxonomy" id="447595"/>
    <lineage>
        <taxon>Bacteria</taxon>
        <taxon>Bacillati</taxon>
        <taxon>Bacillota</taxon>
        <taxon>Clostridia</taxon>
        <taxon>Thermosediminibacterales</taxon>
        <taxon>Thermosediminibacteraceae</taxon>
        <taxon>Caldanaerovirga</taxon>
    </lineage>
</organism>
<proteinExistence type="predicted"/>
<dbReference type="STRING" id="447595.SAMN05660826_00559"/>
<dbReference type="SUPFAM" id="SSF51569">
    <property type="entry name" value="Aldolase"/>
    <property type="match status" value="1"/>
</dbReference>
<dbReference type="Gene3D" id="3.20.20.70">
    <property type="entry name" value="Aldolase class I"/>
    <property type="match status" value="1"/>
</dbReference>
<sequence length="398" mass="46092">MNRNIYKESAMERLAALSEKMELWWDSNPLIFENWRDDFVASVENDLKEIFDIQLKKLWDEKADPDEWVLKGVTTNPPLTKAVFDILRPEWEKVIKDIIKANPGMDYKEMTWEAYKEACKRGAEKYLPLFEKSNYKYGYVSAQVDPRLFTDEKEMLRQALELKALQPNIMVKIPTTRAGVLAIFILTSLGIPTNATLCFTLPQIMAVAEAVKNGKAIGEKYGVDYTRWRSVITIMIGRFEDAKVFEQQAKERGIELTEEMKRWAGIAVTKKACKILKERNYPSKMLVASSRVSPKIDGVQYIWHIEKLAGCDLVYTMNPELIKSFMTLYLDRPVENKCSEPVPDDVMEKLLKIPYFAEGYGEDTIRPEDFEKLEPTLTTYNQFSKAVMELEEYVKSLF</sequence>
<dbReference type="EMBL" id="FRCR01000003">
    <property type="protein sequence ID" value="SHM25594.1"/>
    <property type="molecule type" value="Genomic_DNA"/>
</dbReference>
<evidence type="ECO:0000313" key="2">
    <source>
        <dbReference type="EMBL" id="SHM25594.1"/>
    </source>
</evidence>
<evidence type="ECO:0000313" key="3">
    <source>
        <dbReference type="Proteomes" id="UP000184375"/>
    </source>
</evidence>
<dbReference type="OrthoDB" id="9809101at2"/>
<keyword evidence="3" id="KW-1185">Reference proteome</keyword>